<feature type="compositionally biased region" description="Basic and acidic residues" evidence="8">
    <location>
        <begin position="348"/>
        <end position="359"/>
    </location>
</feature>
<sequence>MMRGKRDLRETLLNKAKELFSLCDREGKGYATKEDLEELREELPLQPNQLDLVFDALDADGDGKLTLQEFTEGFGMFLGIDTLPRNCWESERLQENEDDGEVLEELLDHLGARNLFTDEEYIREMWRRVQKEDPVMRSNFENFIAKMAADLKDSERERTNLQSTLKCRSEDHETQVQSLYAEMEEQLMQEKERILAEEQRKEQRIRDELETELHLKDYQLQDLLQKHTQMEKQLKELNSVDTVTKYENLKLQKDKEALESRLEASERLLQDMKNQLSLLRKRSIEEKRKRAQAALKVSEGIALERENLVLELQNLKEINKQLLDENDELSQSAVQLISAVSNTPQRTSPERPSEIREDTNGCLSSASNTSGPTEDDQNTKLEKPERVSRTMSLDRKVAQSHPLMGTDDRPRSEVQSRLGSSEGSLKSRSSEVECEVDDSYYDADIQNNLNINPKEKYYRRTSSTRSKSRRSSQMSQRSPSIRRKSLKKKSIDQGAAPSRVFKVVFVGDSGVGKTSILQRFCVDDFKPTFSATIGVDFQVKTIEVEGERIALQLWDTAGQERFRSMTHQYFRKADGIIVVYDVTSEISFRNVRNWIHNIKEGAEEGSVIMLIGNKTDLCESEDDRVIRTKDGTRMADEFGTLFFETSAKTGNSINDAIAALASVLKTREDEAMEQVLKLQEEEEKRQKKRCC</sequence>
<feature type="region of interest" description="Disordered" evidence="8">
    <location>
        <begin position="340"/>
        <end position="433"/>
    </location>
</feature>
<dbReference type="AlphaFoldDB" id="A0A087UF47"/>
<dbReference type="SUPFAM" id="SSF52540">
    <property type="entry name" value="P-loop containing nucleoside triphosphate hydrolases"/>
    <property type="match status" value="1"/>
</dbReference>
<dbReference type="PROSITE" id="PS51421">
    <property type="entry name" value="RAS"/>
    <property type="match status" value="1"/>
</dbReference>
<gene>
    <name evidence="10" type="ORF">X975_02867</name>
</gene>
<keyword evidence="11" id="KW-1185">Reference proteome</keyword>
<evidence type="ECO:0000256" key="1">
    <source>
        <dbReference type="ARBA" id="ARBA00004496"/>
    </source>
</evidence>
<dbReference type="InterPro" id="IPR018247">
    <property type="entry name" value="EF_Hand_1_Ca_BS"/>
</dbReference>
<accession>A0A087UF47</accession>
<dbReference type="InterPro" id="IPR001806">
    <property type="entry name" value="Small_GTPase"/>
</dbReference>
<dbReference type="PROSITE" id="PS00018">
    <property type="entry name" value="EF_HAND_1"/>
    <property type="match status" value="1"/>
</dbReference>
<feature type="domain" description="EF-hand" evidence="9">
    <location>
        <begin position="45"/>
        <end position="80"/>
    </location>
</feature>
<dbReference type="PANTHER" id="PTHR47977">
    <property type="entry name" value="RAS-RELATED PROTEIN RAB"/>
    <property type="match status" value="1"/>
</dbReference>
<evidence type="ECO:0000256" key="6">
    <source>
        <dbReference type="ARBA" id="ARBA00023134"/>
    </source>
</evidence>
<protein>
    <submittedName>
        <fullName evidence="10">Ras and EF-hand domain-containing protein</fullName>
    </submittedName>
</protein>
<dbReference type="SMART" id="SM00175">
    <property type="entry name" value="RAB"/>
    <property type="match status" value="1"/>
</dbReference>
<keyword evidence="4" id="KW-0106">Calcium</keyword>
<dbReference type="OrthoDB" id="9989112at2759"/>
<evidence type="ECO:0000313" key="10">
    <source>
        <dbReference type="EMBL" id="KFM75986.1"/>
    </source>
</evidence>
<feature type="compositionally biased region" description="Low complexity" evidence="8">
    <location>
        <begin position="416"/>
        <end position="427"/>
    </location>
</feature>
<feature type="non-terminal residue" evidence="10">
    <location>
        <position position="691"/>
    </location>
</feature>
<proteinExistence type="predicted"/>
<dbReference type="Gene3D" id="3.40.50.300">
    <property type="entry name" value="P-loop containing nucleotide triphosphate hydrolases"/>
    <property type="match status" value="1"/>
</dbReference>
<dbReference type="FunFam" id="3.40.50.300:FF:001348">
    <property type="entry name" value="Ras and EF-hand domain-containing protein"/>
    <property type="match status" value="1"/>
</dbReference>
<dbReference type="PRINTS" id="PR00449">
    <property type="entry name" value="RASTRNSFRMNG"/>
</dbReference>
<reference evidence="10 11" key="1">
    <citation type="submission" date="2013-11" db="EMBL/GenBank/DDBJ databases">
        <title>Genome sequencing of Stegodyphus mimosarum.</title>
        <authorList>
            <person name="Bechsgaard J."/>
        </authorList>
    </citation>
    <scope>NUCLEOTIDE SEQUENCE [LARGE SCALE GENOMIC DNA]</scope>
</reference>
<dbReference type="InterPro" id="IPR002048">
    <property type="entry name" value="EF_hand_dom"/>
</dbReference>
<feature type="compositionally biased region" description="Polar residues" evidence="8">
    <location>
        <begin position="361"/>
        <end position="372"/>
    </location>
</feature>
<evidence type="ECO:0000256" key="7">
    <source>
        <dbReference type="SAM" id="Coils"/>
    </source>
</evidence>
<name>A0A087UF47_STEMI</name>
<keyword evidence="6" id="KW-0342">GTP-binding</keyword>
<dbReference type="PROSITE" id="PS51419">
    <property type="entry name" value="RAB"/>
    <property type="match status" value="1"/>
</dbReference>
<dbReference type="SMART" id="SM00177">
    <property type="entry name" value="ARF"/>
    <property type="match status" value="1"/>
</dbReference>
<dbReference type="NCBIfam" id="TIGR00231">
    <property type="entry name" value="small_GTP"/>
    <property type="match status" value="1"/>
</dbReference>
<dbReference type="InterPro" id="IPR050227">
    <property type="entry name" value="Rab"/>
</dbReference>
<evidence type="ECO:0000259" key="9">
    <source>
        <dbReference type="PROSITE" id="PS50222"/>
    </source>
</evidence>
<feature type="compositionally biased region" description="Low complexity" evidence="8">
    <location>
        <begin position="460"/>
        <end position="479"/>
    </location>
</feature>
<dbReference type="Pfam" id="PF13499">
    <property type="entry name" value="EF-hand_7"/>
    <property type="match status" value="1"/>
</dbReference>
<dbReference type="GO" id="GO:0005737">
    <property type="term" value="C:cytoplasm"/>
    <property type="evidence" value="ECO:0007669"/>
    <property type="project" value="UniProtKB-SubCell"/>
</dbReference>
<dbReference type="STRING" id="407821.A0A087UF47"/>
<evidence type="ECO:0000256" key="8">
    <source>
        <dbReference type="SAM" id="MobiDB-lite"/>
    </source>
</evidence>
<dbReference type="PROSITE" id="PS51420">
    <property type="entry name" value="RHO"/>
    <property type="match status" value="1"/>
</dbReference>
<dbReference type="Proteomes" id="UP000054359">
    <property type="component" value="Unassembled WGS sequence"/>
</dbReference>
<dbReference type="InterPro" id="IPR011992">
    <property type="entry name" value="EF-hand-dom_pair"/>
</dbReference>
<dbReference type="SMART" id="SM00176">
    <property type="entry name" value="RAN"/>
    <property type="match status" value="1"/>
</dbReference>
<dbReference type="SMART" id="SM00174">
    <property type="entry name" value="RHO"/>
    <property type="match status" value="1"/>
</dbReference>
<evidence type="ECO:0000256" key="2">
    <source>
        <dbReference type="ARBA" id="ARBA00022490"/>
    </source>
</evidence>
<comment type="subcellular location">
    <subcellularLocation>
        <location evidence="1">Cytoplasm</location>
    </subcellularLocation>
</comment>
<dbReference type="SMART" id="SM00173">
    <property type="entry name" value="RAS"/>
    <property type="match status" value="1"/>
</dbReference>
<dbReference type="PROSITE" id="PS51417">
    <property type="entry name" value="ARF"/>
    <property type="match status" value="1"/>
</dbReference>
<organism evidence="10 11">
    <name type="scientific">Stegodyphus mimosarum</name>
    <name type="common">African social velvet spider</name>
    <dbReference type="NCBI Taxonomy" id="407821"/>
    <lineage>
        <taxon>Eukaryota</taxon>
        <taxon>Metazoa</taxon>
        <taxon>Ecdysozoa</taxon>
        <taxon>Arthropoda</taxon>
        <taxon>Chelicerata</taxon>
        <taxon>Arachnida</taxon>
        <taxon>Araneae</taxon>
        <taxon>Araneomorphae</taxon>
        <taxon>Entelegynae</taxon>
        <taxon>Eresoidea</taxon>
        <taxon>Eresidae</taxon>
        <taxon>Stegodyphus</taxon>
    </lineage>
</organism>
<dbReference type="InterPro" id="IPR005225">
    <property type="entry name" value="Small_GTP-bd"/>
</dbReference>
<evidence type="ECO:0000313" key="11">
    <source>
        <dbReference type="Proteomes" id="UP000054359"/>
    </source>
</evidence>
<dbReference type="PROSITE" id="PS50222">
    <property type="entry name" value="EF_HAND_2"/>
    <property type="match status" value="1"/>
</dbReference>
<dbReference type="SUPFAM" id="SSF47473">
    <property type="entry name" value="EF-hand"/>
    <property type="match status" value="1"/>
</dbReference>
<evidence type="ECO:0000256" key="3">
    <source>
        <dbReference type="ARBA" id="ARBA00022741"/>
    </source>
</evidence>
<evidence type="ECO:0000256" key="4">
    <source>
        <dbReference type="ARBA" id="ARBA00022837"/>
    </source>
</evidence>
<feature type="coiled-coil region" evidence="7">
    <location>
        <begin position="144"/>
        <end position="339"/>
    </location>
</feature>
<dbReference type="InterPro" id="IPR027417">
    <property type="entry name" value="P-loop_NTPase"/>
</dbReference>
<keyword evidence="2" id="KW-0963">Cytoplasm</keyword>
<dbReference type="Gene3D" id="1.10.238.10">
    <property type="entry name" value="EF-hand"/>
    <property type="match status" value="1"/>
</dbReference>
<dbReference type="OMA" id="RKNCKYF"/>
<dbReference type="GO" id="GO:0005525">
    <property type="term" value="F:GTP binding"/>
    <property type="evidence" value="ECO:0007669"/>
    <property type="project" value="UniProtKB-KW"/>
</dbReference>
<keyword evidence="3" id="KW-0547">Nucleotide-binding</keyword>
<dbReference type="SMART" id="SM00054">
    <property type="entry name" value="EFh"/>
    <property type="match status" value="2"/>
</dbReference>
<feature type="compositionally biased region" description="Basic and acidic residues" evidence="8">
    <location>
        <begin position="377"/>
        <end position="397"/>
    </location>
</feature>
<dbReference type="GO" id="GO:0005509">
    <property type="term" value="F:calcium ion binding"/>
    <property type="evidence" value="ECO:0007669"/>
    <property type="project" value="InterPro"/>
</dbReference>
<dbReference type="CDD" id="cd00154">
    <property type="entry name" value="Rab"/>
    <property type="match status" value="1"/>
</dbReference>
<dbReference type="EMBL" id="KK119549">
    <property type="protein sequence ID" value="KFM75986.1"/>
    <property type="molecule type" value="Genomic_DNA"/>
</dbReference>
<evidence type="ECO:0000256" key="5">
    <source>
        <dbReference type="ARBA" id="ARBA00023054"/>
    </source>
</evidence>
<dbReference type="Pfam" id="PF00071">
    <property type="entry name" value="Ras"/>
    <property type="match status" value="1"/>
</dbReference>
<dbReference type="GO" id="GO:0003924">
    <property type="term" value="F:GTPase activity"/>
    <property type="evidence" value="ECO:0007669"/>
    <property type="project" value="InterPro"/>
</dbReference>
<feature type="region of interest" description="Disordered" evidence="8">
    <location>
        <begin position="451"/>
        <end position="493"/>
    </location>
</feature>
<keyword evidence="5 7" id="KW-0175">Coiled coil</keyword>